<dbReference type="EMBL" id="RKHK01000001">
    <property type="protein sequence ID" value="ROR72212.1"/>
    <property type="molecule type" value="Genomic_DNA"/>
</dbReference>
<evidence type="ECO:0000313" key="2">
    <source>
        <dbReference type="Proteomes" id="UP000280668"/>
    </source>
</evidence>
<dbReference type="Proteomes" id="UP000280668">
    <property type="component" value="Unassembled WGS sequence"/>
</dbReference>
<comment type="caution">
    <text evidence="1">The sequence shown here is derived from an EMBL/GenBank/DDBJ whole genome shotgun (WGS) entry which is preliminary data.</text>
</comment>
<protein>
    <submittedName>
        <fullName evidence="1">Uncharacterized protein DUF4307</fullName>
    </submittedName>
</protein>
<gene>
    <name evidence="1" type="ORF">EDD31_0560</name>
</gene>
<name>A0A3N2BAM1_9MICO</name>
<dbReference type="Pfam" id="PF14155">
    <property type="entry name" value="DUF4307"/>
    <property type="match status" value="1"/>
</dbReference>
<dbReference type="RefSeq" id="WP_170163162.1">
    <property type="nucleotide sequence ID" value="NZ_RKHK01000001.1"/>
</dbReference>
<accession>A0A3N2BAM1</accession>
<reference evidence="1 2" key="1">
    <citation type="submission" date="2018-11" db="EMBL/GenBank/DDBJ databases">
        <title>Sequencing the genomes of 1000 actinobacteria strains.</title>
        <authorList>
            <person name="Klenk H.-P."/>
        </authorList>
    </citation>
    <scope>NUCLEOTIDE SEQUENCE [LARGE SCALE GENOMIC DNA]</scope>
    <source>
        <strain evidence="1 2">DSM 11294</strain>
    </source>
</reference>
<sequence length="133" mass="14224">MTTPDPAIMSARYGRERRTPRAFAVAGVLAGLLVTLAVGPQLGDRNPTVHAEHLSYEVIDDATVTVRFALTTRPGVTARCSVVAFNEAHTQVGFREVTIGPVAERRSAHETQLTTNEHATTGSVENCIVVAAE</sequence>
<organism evidence="1 2">
    <name type="scientific">Bogoriella caseilytica</name>
    <dbReference type="NCBI Taxonomy" id="56055"/>
    <lineage>
        <taxon>Bacteria</taxon>
        <taxon>Bacillati</taxon>
        <taxon>Actinomycetota</taxon>
        <taxon>Actinomycetes</taxon>
        <taxon>Micrococcales</taxon>
        <taxon>Bogoriellaceae</taxon>
        <taxon>Bogoriella</taxon>
    </lineage>
</organism>
<evidence type="ECO:0000313" key="1">
    <source>
        <dbReference type="EMBL" id="ROR72212.1"/>
    </source>
</evidence>
<proteinExistence type="predicted"/>
<dbReference type="AlphaFoldDB" id="A0A3N2BAM1"/>
<keyword evidence="2" id="KW-1185">Reference proteome</keyword>
<dbReference type="InterPro" id="IPR025443">
    <property type="entry name" value="DUF4307"/>
</dbReference>